<evidence type="ECO:0000313" key="3">
    <source>
        <dbReference type="EMBL" id="RHF53510.1"/>
    </source>
</evidence>
<dbReference type="Gene3D" id="3.40.50.300">
    <property type="entry name" value="P-loop containing nucleotide triphosphate hydrolases"/>
    <property type="match status" value="1"/>
</dbReference>
<dbReference type="InterPro" id="IPR027417">
    <property type="entry name" value="P-loop_NTPase"/>
</dbReference>
<dbReference type="NCBIfam" id="TIGR01420">
    <property type="entry name" value="pilT_fam"/>
    <property type="match status" value="1"/>
</dbReference>
<comment type="caution">
    <text evidence="3">The sequence shown here is derived from an EMBL/GenBank/DDBJ whole genome shotgun (WGS) entry which is preliminary data.</text>
</comment>
<reference evidence="3 4" key="1">
    <citation type="submission" date="2018-08" db="EMBL/GenBank/DDBJ databases">
        <title>A genome reference for cultivated species of the human gut microbiota.</title>
        <authorList>
            <person name="Zou Y."/>
            <person name="Xue W."/>
            <person name="Luo G."/>
        </authorList>
    </citation>
    <scope>NUCLEOTIDE SEQUENCE [LARGE SCALE GENOMIC DNA]</scope>
    <source>
        <strain evidence="3 4">AM25-21AC</strain>
    </source>
</reference>
<dbReference type="PANTHER" id="PTHR30486">
    <property type="entry name" value="TWITCHING MOTILITY PROTEIN PILT"/>
    <property type="match status" value="1"/>
</dbReference>
<dbReference type="PROSITE" id="PS00662">
    <property type="entry name" value="T2SP_E"/>
    <property type="match status" value="1"/>
</dbReference>
<evidence type="ECO:0000259" key="2">
    <source>
        <dbReference type="PROSITE" id="PS00662"/>
    </source>
</evidence>
<comment type="similarity">
    <text evidence="1">Belongs to the GSP E family.</text>
</comment>
<dbReference type="Gene3D" id="3.30.450.90">
    <property type="match status" value="1"/>
</dbReference>
<proteinExistence type="inferred from homology"/>
<dbReference type="SUPFAM" id="SSF52540">
    <property type="entry name" value="P-loop containing nucleoside triphosphate hydrolases"/>
    <property type="match status" value="1"/>
</dbReference>
<dbReference type="CDD" id="cd01131">
    <property type="entry name" value="PilT"/>
    <property type="match status" value="1"/>
</dbReference>
<dbReference type="InterPro" id="IPR006321">
    <property type="entry name" value="PilT/PilU"/>
</dbReference>
<dbReference type="EMBL" id="QRHE01000001">
    <property type="protein sequence ID" value="RHF53510.1"/>
    <property type="molecule type" value="Genomic_DNA"/>
</dbReference>
<feature type="domain" description="Bacterial type II secretion system protein E" evidence="2">
    <location>
        <begin position="200"/>
        <end position="214"/>
    </location>
</feature>
<dbReference type="AlphaFoldDB" id="A0A414NZZ9"/>
<dbReference type="InterPro" id="IPR001482">
    <property type="entry name" value="T2SS/T4SS_dom"/>
</dbReference>
<gene>
    <name evidence="3" type="ORF">DW674_01210</name>
</gene>
<protein>
    <submittedName>
        <fullName evidence="3">PilT/PilU family type 4a pilus ATPase</fullName>
    </submittedName>
</protein>
<sequence>MDRAGHEMWKAILAEAIAARANDIYLTAGQAVWLRVDGSLCRLSRAEWQPDDAFMESMAEVLLSPAQRESLRGGHAIDFSLAHAGRRLRGNLYRQQAHLAMVLRLLPSSIPTLAAIHAPQALQGLLEARQGLVLVTGRTGSGKTTTMASFLQAVNERRAAHILTLEDPIEYVFPPSRCFISQRELGRDFRSFPEALRSALREMPDILLVGEIRDRETMTTALAAAETGMLVLGTLHTRGAAEAVRRIEGFYPQEQQSIVRAQVADVFCAIFAQELLPARKGGRVPCTEVLLREPSVASLIRQGKYSQIEMAMMTHQAQGMQTRAQALQKLLQQGLIVREVYERAERRMV</sequence>
<accession>A0A414NZZ9</accession>
<evidence type="ECO:0000313" key="4">
    <source>
        <dbReference type="Proteomes" id="UP000283442"/>
    </source>
</evidence>
<dbReference type="GO" id="GO:0005524">
    <property type="term" value="F:ATP binding"/>
    <property type="evidence" value="ECO:0007669"/>
    <property type="project" value="InterPro"/>
</dbReference>
<dbReference type="Pfam" id="PF00437">
    <property type="entry name" value="T2SSE"/>
    <property type="match status" value="1"/>
</dbReference>
<dbReference type="Proteomes" id="UP000283442">
    <property type="component" value="Unassembled WGS sequence"/>
</dbReference>
<organism evidence="3 4">
    <name type="scientific">Mitsuokella multacida</name>
    <dbReference type="NCBI Taxonomy" id="52226"/>
    <lineage>
        <taxon>Bacteria</taxon>
        <taxon>Bacillati</taxon>
        <taxon>Bacillota</taxon>
        <taxon>Negativicutes</taxon>
        <taxon>Selenomonadales</taxon>
        <taxon>Selenomonadaceae</taxon>
        <taxon>Mitsuokella</taxon>
    </lineage>
</organism>
<evidence type="ECO:0000256" key="1">
    <source>
        <dbReference type="ARBA" id="ARBA00006611"/>
    </source>
</evidence>
<dbReference type="RefSeq" id="WP_118174586.1">
    <property type="nucleotide sequence ID" value="NZ_CAUCJG010000035.1"/>
</dbReference>
<dbReference type="OrthoDB" id="9808272at2"/>
<dbReference type="PANTHER" id="PTHR30486:SF6">
    <property type="entry name" value="TYPE IV PILUS RETRACTATION ATPASE PILT"/>
    <property type="match status" value="1"/>
</dbReference>
<name>A0A414NZZ9_9FIRM</name>
<dbReference type="GO" id="GO:0016887">
    <property type="term" value="F:ATP hydrolysis activity"/>
    <property type="evidence" value="ECO:0007669"/>
    <property type="project" value="InterPro"/>
</dbReference>
<dbReference type="InterPro" id="IPR050921">
    <property type="entry name" value="T4SS_GSP_E_ATPase"/>
</dbReference>